<proteinExistence type="evidence at transcript level"/>
<name>A0A0K8TQI3_TABBR</name>
<evidence type="ECO:0000313" key="2">
    <source>
        <dbReference type="EMBL" id="JAI16418.1"/>
    </source>
</evidence>
<feature type="signal peptide" evidence="1">
    <location>
        <begin position="1"/>
        <end position="22"/>
    </location>
</feature>
<dbReference type="PANTHER" id="PTHR37685:SF1">
    <property type="entry name" value="GEO11136P1-RELATED"/>
    <property type="match status" value="1"/>
</dbReference>
<dbReference type="Pfam" id="PF15868">
    <property type="entry name" value="MBF2"/>
    <property type="match status" value="1"/>
</dbReference>
<protein>
    <submittedName>
        <fullName evidence="2">Putative salivary 8-11kda family protein</fullName>
    </submittedName>
</protein>
<evidence type="ECO:0000256" key="1">
    <source>
        <dbReference type="SAM" id="SignalP"/>
    </source>
</evidence>
<dbReference type="EMBL" id="GDAI01001185">
    <property type="protein sequence ID" value="JAI16418.1"/>
    <property type="molecule type" value="mRNA"/>
</dbReference>
<keyword evidence="1" id="KW-0732">Signal</keyword>
<dbReference type="InterPro" id="IPR031734">
    <property type="entry name" value="MBF2"/>
</dbReference>
<dbReference type="PANTHER" id="PTHR37685">
    <property type="entry name" value="GEO11136P1-RELATED"/>
    <property type="match status" value="1"/>
</dbReference>
<feature type="chain" id="PRO_5005520175" evidence="1">
    <location>
        <begin position="23"/>
        <end position="121"/>
    </location>
</feature>
<accession>A0A0K8TQI3</accession>
<sequence>KMKCSVVLVIVFVAALIVKSEGQSHNATWGKIDWRDSLLAREFVQKSSGFLRVKTAELTFPQKGQWNFKNITAIQAVDQYTNGRGGYAFLTKGGVGYKNVTMKFKSQRGEGLNFVVSIYGH</sequence>
<reference evidence="2" key="1">
    <citation type="journal article" date="2015" name="Insect Biochem. Mol. Biol.">
        <title>An insight into the sialome of the horse fly, Tabanus bromius.</title>
        <authorList>
            <person name="Ribeiro J.M."/>
            <person name="Kazimirova M."/>
            <person name="Takac P."/>
            <person name="Andersen J.F."/>
            <person name="Francischetti I.M."/>
        </authorList>
    </citation>
    <scope>NUCLEOTIDE SEQUENCE</scope>
</reference>
<feature type="non-terminal residue" evidence="2">
    <location>
        <position position="1"/>
    </location>
</feature>
<organism evidence="2">
    <name type="scientific">Tabanus bromius</name>
    <name type="common">Band-eyed brown horse fly</name>
    <dbReference type="NCBI Taxonomy" id="304241"/>
    <lineage>
        <taxon>Eukaryota</taxon>
        <taxon>Metazoa</taxon>
        <taxon>Ecdysozoa</taxon>
        <taxon>Arthropoda</taxon>
        <taxon>Hexapoda</taxon>
        <taxon>Insecta</taxon>
        <taxon>Pterygota</taxon>
        <taxon>Neoptera</taxon>
        <taxon>Endopterygota</taxon>
        <taxon>Diptera</taxon>
        <taxon>Brachycera</taxon>
        <taxon>Tabanomorpha</taxon>
        <taxon>Tabanoidea</taxon>
        <taxon>Tabanidae</taxon>
        <taxon>Tabanus</taxon>
    </lineage>
</organism>
<dbReference type="AlphaFoldDB" id="A0A0K8TQI3"/>